<dbReference type="InterPro" id="IPR040848">
    <property type="entry name" value="AAA_lid_7"/>
</dbReference>
<comment type="function">
    <text evidence="10">Nuclear chaperone required for maturation and nuclear export of pre-60S ribosome subunits.</text>
</comment>
<dbReference type="SUPFAM" id="SSF53300">
    <property type="entry name" value="vWA-like"/>
    <property type="match status" value="1"/>
</dbReference>
<keyword evidence="8 10" id="KW-0143">Chaperone</keyword>
<feature type="compositionally biased region" description="Basic and acidic residues" evidence="11">
    <location>
        <begin position="4133"/>
        <end position="4145"/>
    </location>
</feature>
<keyword evidence="5" id="KW-0597">Phosphoprotein</keyword>
<dbReference type="OrthoDB" id="5186at2759"/>
<dbReference type="Gene3D" id="3.40.50.410">
    <property type="entry name" value="von Willebrand factor, type A domain"/>
    <property type="match status" value="1"/>
</dbReference>
<feature type="region of interest" description="Disordered" evidence="11">
    <location>
        <begin position="4564"/>
        <end position="4598"/>
    </location>
</feature>
<dbReference type="PANTHER" id="PTHR48103:SF2">
    <property type="entry name" value="MIDASIN"/>
    <property type="match status" value="1"/>
</dbReference>
<sequence>MDCTSGDARLVSSPLFAQLSLEVQGIITGKVHIDAQKYLSTLSALAVEPSLVSLILTCYEPLFPELVSRWSSFASLDSIAGAFSRILPLEPHLIVFAQETLRPHSKPSLLEQISHLSNDSTLDELESLPLEKTREILLALYRLLMFRRETFISLVEPLHLFPLLVHPNRAIRYLVIKIISIYMNVGDFQEQEMVSNYLGEDAVLGIYEGRTVDYGFLVLLENKRLLELQKEMEDARSSDSDTSTPTSRIIQENQFSASVANLCGVLTPRPRGPSPESSKVILTPSARVNVHNIALALRSPQPLLITGPAGCGKSFLIHEIAQNLNELSSMVSIHLGEQTDAKLLIGTYTSGTTPGSFEWRPGVLTTAVREGRWVLVEDIDKAPTEVLSVLLPLMERGELHIASRGEKISAGNGFRLITTMRIFETTTKAPVATTNILGSRLWNRVDIQPPTEEELRTIVDSRFPLLRIVSSLLLDVYNAIHALYREPTFFSVSKTSLGRQISPRDLFKWCQRLNTLFTSIGVKEDTETISQSLFDETFMEAVDCFAANLHTREAKTVVVNRIAERMQVPSGRVELYLHGHMPTFHSNGKSLVVGRAKLEKQKGTGQRSKSGRPFAKTGHALRLLEQIGVAVRSMEPVLLVGETGTGKTTAVQQLADILGYKLTVINLSQQTESGDLLGGYKPVDVRTLAVPLKDSFEGLFERTFSVKRNAHFIEMLNKCFSKQQWARVITLWKEALKKVEDFFNTPVPQEEQPKKKKRKLDTMDRPALQAQWTQFAHDLGLMETQATQLTKSLAFSFIEGSLVRAARTGDWILLDEINLAAPDTLESIADLLKEGGQGSILLSEKGAVDKIVAHPNFRIFGCMNPATDVGKRDLLPGLRSRFTELYVSSPDGDLGNLISVVNEYIGHLCLSDEKAPADISRLYLEIKQLAESHSLVDGAGQRPHFSLRTLTRTLSYVNDIAHVYGLRRSIYEGFCMSFLTLLDRSSEELLIPMLEKHLLGSVRNVRSLINQIPKRPDVNGDSYVQFKHYWMHRGGNELQEQPHYIITPFVEKNMLNLVRATATKRFPVLIQGPTSSGKTSMIEYLAKRTGHRFMRINNHEHTDLQEYLGTYVSDSDGKLKFQEGILVEALRKGHWIVLDELNLAPTDVLEALNRLLDDNRELLIPETQEAVRPHKDFMLFATQNPPGLYGGRKVLSRAFRNRFLELHFGDIPEDELETILKERCQIAPSYCTKIVTVYKELSVLRQTTRLFEQKNSFATLRDLFRWANRAAVGYQKLAENGFMLLAERVRKAEDKLAVKKVIEKVMKVNIDDESLYRPEVIPEFGMYKGMQSMDGIVWTKAMRRLFALVAEALRNNEPVLLVGETGCGKTTVCQMLAQAFGKELFIVNAHQNTETGDIIGAQRPIRNRTAYSAQLHKDLMQLFTEHIPSFIGRQEISLEDLVSEFSSLNQDLLRCVPEPLLSRILQNRARIKALFEWADGSLVQAMKNAQFFLLDEISLADDSVLERLNSVLESHRTLVLAEKGPDGAKVVAEDGFQFFATMNPGGDYGKKELSPALRNRFTEIWVPAMSDLEDITKIVSGKLNPPVKKHVSTIVNFAHWFSEIYRPSPESSVSIRDVLSWVKFVNLYDKMDASFGILNGAALVFFDSLGANPSGGLTNASNDLSAERARCIKRLSELTGKNFDAQANAMLTASADSTHLQLGDFSLPKTSRHETSISFNLQAPTTAMNAMKVVRAMQLRKPILLEGSPGVGKTSLVSALSSATGNPLIRINLSEQTDLMDLFGSDVPVDGGQSGEFMWRDAPFLQAMQRGHWVLLDEMNLASQSVLEGLNACLDHRGEAYIAELDRTFSSHPDFVVFAAQNPHHQGGGRKGLPASFVNRFTVVYIDSFNMVDLQMIATRLYPTVPDTEIGKLIKFIVKLDRDVNHKRSFGHVGGPWEFNLRDTMRWLGLLSSKSGLTTERQAGEFVDVVVKQRFRTQQDRAHVDQLYEEVFGTPPNSRCLFHRITKEWFQVGHALLPRNKTVQLNSSERPALLIQQLPVVETVMTCVEQNWPCILVGPSGSGKSSIIRLLANIAGHKLDEMALNTDVDTIDIVGGFEQVDVSRKVSIFLQDVEEHTKQRMFLQLLHGNNPVPEGIQLLEFFKTQHLDLKYLRQLEMNLQAVIHSDESFEEFLRHLQNLMNEYDQPPTARFEWVDGMLVRAVQEGRWLILDNANLCSASVLDRLNSLLEIGGSLIINEHSDENGEPKLIHPHPNFRLFITMDPKHGELSRAMRNRGIEVYVEAQTTTEPVAAAEDEKRIAVAKYAASTAADSALSTFHMFDPLQDPQDLVRFLEISINYVPLEHQNHILRWRSMLAENAVEKTQHLGVLDVYLDLFSHTQLRKLASDLLAWSLEKMNMGEAVSFSSAQSLHPLVNSFLLRSPQSYPSQLNPYNLAAFYDIVYNISRMAQAANNIVQRSNITKMGELTVLERSALQRQNTHMIGNTGMQLFAFLSATINAIHNWSVDSSVVLDEVTLNSINDLTNLWWDVVQLSDTPTFDESVFYVYLVLYREWINKNQSVLPPQLLEMIKSSLKVFKAQLQLTSGFSMEVLWEQFRPSVPSTVEGWSSYTKLHALAARFDAIVPQFDGSLEEMMTIRRSLAQALAVSLLSNSSSDTLIVELDSHITDVERRKETGQTKTEASFFGAQFNHLLKSRDLLASISPQFRVLDDNVAINAHFAGRPTTSLLWYQEGSHQLKFAFPPILRDMWLYPKSVETNGRPRQFFSGCYGFDLLNTHQSVVQGTIEQLPALQSEIGALGRQLVTQTKDVSQDHILSLKVLLLSNIEGVVDAHKSLYSSEQFVTVKENLLHIKSAIQRKSTVPTFSGIKEPLAWTGNEQFNAVLGVDLLRAVELVTKSVASVREAVQNTGAAWIHYAQGCLKLYVPNCPLDPAMKSIVKRERFLRRKSDLKDKIEANREFELQFTGQDSSPIIEQLKQKLESLGEEPPDSLIARPVESQMAHLQGDFAILLRTISGKSQDKVLTSILHLTEGYKEEEELLQKSLEQMIERLQSNYPLYKDIVDPLIGFLYSLKLGFSMAAMEVGTHNASSELSKSLLTPTDILTWTSRNSEINISLPHDQLFHGLWSLATQTRVEGPQRLDKTAVTAISNIFHTFYRNWKITSIKEQEEARANASTYRYRGAGEGDDEAEIKEMFPDYSDEEENSEEADAQEKSRNQNHSEFAVELAKCHTAMLLPEEQFELSLKQLVLRGVSLCVKLLKGGTTNSYLSPSEFETLLPAQIHTLKDSERWLFGHKPAVNKYNFYRDENLEQAQKLVAIMDKLHHRVLQLAETWPENVTLQDALEACQQVMNLPNTTPVAKFLIHIERLHHVLHEWQGVASKQYTLAEHLDALTQLTISWRRLELQAWPSLFDAEDERCQFEAGSWWFFLYESVIANPSQLVESGESLDAHIGDLTTALSTFVQNSTVGQFKARLRLLRVFQEHVSQFLDRQHRLSSAIENLVCYYTEYTSIFSERILEARRKAEKEINEVILLASWKDTNIIALRESARRSHYKLYKIVRRYRASLGEPVLPVLHMLQEALKGTESTISTMMDVIISPHFDFAQTICAAAVDTWNDRPKRLLDIAGTVKFIQRISTLHPNFPDASDIIDTFTSNVASSIKEFQSLTPSILTDYNKDEVKHLKSRKRVAYTDALKALRLMGLKSNLSSALLAKQESLEKIFAVALALGKEKVVDTTAATKYFNRTLEALPRVRRTAQDHSADLSSIEILRSIGFIEHLTHLAIQQRDEISRSSLEFAVLKSMLEVYNEVGSCFVESKEAKLYGSETTNEVTYNAFRRVFKWLPGIFDYVLDVLKAHVEFRGVQMADEVRQFTEWRGIAWDVDKQFSASKPLYKGLWDNSTKRLMEIAVSTIDRFTQGLRAVEAEYPDIKYLTTQVLPWLATVASVENTSDAVSNEATTLKDLDKSLQELCDSIFVAFQRLNVSNATYPVTEDEQGWFLKYQTTAISSIKALHISDITRRMQGCMSLLASLPFTEKTSQVARAMFAAYSPIIEQYKITCHEVISRLASLHQGTCKMTYILGNAAATIGSKGFCTPQEKSEEKGDSGKVESGIGLGEGEGIEDISKDVGADEDLSEVAQEKNKEAGGKDIENEEGAVDIDDEMEGQLRDMQEKENEDDHNEGEEKEDEENEMDEETGEVDELDPTAVDEKLWDEKGGKDSREQEGDTKGNKPQDDMEAKKEHGREWKEQEEWKEGNGGEEGEEEEEAPADEHDEVKKGDMGTADQHIPEVDTLDLPEDMNLDQDEEKRDEDQEGLDIDDLSDVEDAKKNVEEDEGDKKSPEEFPEAQMEEKGNENKQADEIPIGEEKEGKKEEEGEQIYEGAQGEEDEPTEDNLLQNKSEEARPAEETAPSEVQGIEGGSEKQQGNEATSTHQDNGEQREEQGNQGQGKSEHQSDGQAVGRQAAQPDQSRQKDQKQHEQQSVEKSSFRKVGDILEKWHRQQKEILDAEKEKERKHANEMDLDNAEFEHLPDEDAAADTQAMGSATQDQAHSVDDSMAIDVPDKLPQNFEEDETMEDSNQPSLEDKDNNAVKLGDENALERSGNDIKTGYAGAMIGFRDTSHQQPLDTDRMALDDVGFEDLTPEALHALQSSALRPTSGTRSHNEARALWQKYENSTRTLSQGLTEQLRLILEPTLATKMRGDFRTGKRLNMKRIIPYIASQYKKDKIWMRRTKPSKRQYQVMIALDDSKSMAEAEGCVELAFETVTLVAKAMGMLEVGQIGIVRFGEETEVVHPFDKPFTAESGVRVMESFNFKQQKTNVRALLETSLALFNSARLSAPSTSGGEMWQLELIVSDGVCEGHNLLQRLVRKAMEQKVMVVFVVVDALREGSILDMKKVRFEGDRPVMERYLDTFPFTYYLVVQDVRELPGVLAGALRQWLQEVVETGA</sequence>
<evidence type="ECO:0000256" key="9">
    <source>
        <dbReference type="ARBA" id="ARBA00023242"/>
    </source>
</evidence>
<feature type="compositionally biased region" description="Basic and acidic residues" evidence="11">
    <location>
        <begin position="4093"/>
        <end position="4103"/>
    </location>
</feature>
<feature type="compositionally biased region" description="Basic and acidic residues" evidence="11">
    <location>
        <begin position="4202"/>
        <end position="4251"/>
    </location>
</feature>
<keyword evidence="14" id="KW-1185">Reference proteome</keyword>
<accession>A0A3N4LKM9</accession>
<dbReference type="FunFam" id="3.40.50.300:FF:001368">
    <property type="entry name" value="Midasin"/>
    <property type="match status" value="1"/>
</dbReference>
<dbReference type="SMART" id="SM00382">
    <property type="entry name" value="AAA"/>
    <property type="match status" value="6"/>
</dbReference>
<feature type="compositionally biased region" description="Basic and acidic residues" evidence="11">
    <location>
        <begin position="4343"/>
        <end position="4368"/>
    </location>
</feature>
<dbReference type="InterPro" id="IPR041190">
    <property type="entry name" value="Midasin_AAA_lid_5"/>
</dbReference>
<reference evidence="13 14" key="1">
    <citation type="journal article" date="2018" name="Nat. Ecol. Evol.">
        <title>Pezizomycetes genomes reveal the molecular basis of ectomycorrhizal truffle lifestyle.</title>
        <authorList>
            <person name="Murat C."/>
            <person name="Payen T."/>
            <person name="Noel B."/>
            <person name="Kuo A."/>
            <person name="Morin E."/>
            <person name="Chen J."/>
            <person name="Kohler A."/>
            <person name="Krizsan K."/>
            <person name="Balestrini R."/>
            <person name="Da Silva C."/>
            <person name="Montanini B."/>
            <person name="Hainaut M."/>
            <person name="Levati E."/>
            <person name="Barry K.W."/>
            <person name="Belfiori B."/>
            <person name="Cichocki N."/>
            <person name="Clum A."/>
            <person name="Dockter R.B."/>
            <person name="Fauchery L."/>
            <person name="Guy J."/>
            <person name="Iotti M."/>
            <person name="Le Tacon F."/>
            <person name="Lindquist E.A."/>
            <person name="Lipzen A."/>
            <person name="Malagnac F."/>
            <person name="Mello A."/>
            <person name="Molinier V."/>
            <person name="Miyauchi S."/>
            <person name="Poulain J."/>
            <person name="Riccioni C."/>
            <person name="Rubini A."/>
            <person name="Sitrit Y."/>
            <person name="Splivallo R."/>
            <person name="Traeger S."/>
            <person name="Wang M."/>
            <person name="Zifcakova L."/>
            <person name="Wipf D."/>
            <person name="Zambonelli A."/>
            <person name="Paolocci F."/>
            <person name="Nowrousian M."/>
            <person name="Ottonello S."/>
            <person name="Baldrian P."/>
            <person name="Spatafora J.W."/>
            <person name="Henrissat B."/>
            <person name="Nagy L.G."/>
            <person name="Aury J.M."/>
            <person name="Wincker P."/>
            <person name="Grigoriev I.V."/>
            <person name="Bonfante P."/>
            <person name="Martin F.M."/>
        </authorList>
    </citation>
    <scope>NUCLEOTIDE SEQUENCE [LARGE SCALE GENOMIC DNA]</scope>
    <source>
        <strain evidence="13 14">ATCC MYA-4762</strain>
    </source>
</reference>
<feature type="compositionally biased region" description="Acidic residues" evidence="11">
    <location>
        <begin position="4169"/>
        <end position="4198"/>
    </location>
</feature>
<dbReference type="InterPro" id="IPR036465">
    <property type="entry name" value="vWFA_dom_sf"/>
</dbReference>
<keyword evidence="6 10" id="KW-0547">Nucleotide-binding</keyword>
<evidence type="ECO:0000256" key="7">
    <source>
        <dbReference type="ARBA" id="ARBA00022840"/>
    </source>
</evidence>
<feature type="domain" description="VWFA" evidence="12">
    <location>
        <begin position="4735"/>
        <end position="4930"/>
    </location>
</feature>
<dbReference type="InterPro" id="IPR027417">
    <property type="entry name" value="P-loop_NTPase"/>
</dbReference>
<dbReference type="PROSITE" id="PS50234">
    <property type="entry name" value="VWFA"/>
    <property type="match status" value="1"/>
</dbReference>
<feature type="compositionally biased region" description="Basic and acidic residues" evidence="11">
    <location>
        <begin position="4577"/>
        <end position="4598"/>
    </location>
</feature>
<dbReference type="GO" id="GO:0016887">
    <property type="term" value="F:ATP hydrolysis activity"/>
    <property type="evidence" value="ECO:0007669"/>
    <property type="project" value="InterPro"/>
</dbReference>
<dbReference type="EMBL" id="ML121553">
    <property type="protein sequence ID" value="RPB22298.1"/>
    <property type="molecule type" value="Genomic_DNA"/>
</dbReference>
<dbReference type="Proteomes" id="UP000267821">
    <property type="component" value="Unassembled WGS sequence"/>
</dbReference>
<evidence type="ECO:0000256" key="1">
    <source>
        <dbReference type="ARBA" id="ARBA00004604"/>
    </source>
</evidence>
<dbReference type="Pfam" id="PF17865">
    <property type="entry name" value="AAA_lid_5"/>
    <property type="match status" value="1"/>
</dbReference>
<dbReference type="GO" id="GO:0030687">
    <property type="term" value="C:preribosome, large subunit precursor"/>
    <property type="evidence" value="ECO:0007669"/>
    <property type="project" value="TreeGrafter"/>
</dbReference>
<feature type="compositionally biased region" description="Acidic residues" evidence="11">
    <location>
        <begin position="4286"/>
        <end position="4299"/>
    </location>
</feature>
<dbReference type="GO" id="GO:0005654">
    <property type="term" value="C:nucleoplasm"/>
    <property type="evidence" value="ECO:0007669"/>
    <property type="project" value="UniProtKB-SubCell"/>
</dbReference>
<dbReference type="FunFam" id="3.40.50.300:FF:000582">
    <property type="entry name" value="Midasin"/>
    <property type="match status" value="1"/>
</dbReference>
<dbReference type="InParanoid" id="A0A3N4LKM9"/>
<evidence type="ECO:0000256" key="6">
    <source>
        <dbReference type="ARBA" id="ARBA00022741"/>
    </source>
</evidence>
<feature type="compositionally biased region" description="Polar residues" evidence="11">
    <location>
        <begin position="4416"/>
        <end position="4428"/>
    </location>
</feature>
<dbReference type="InterPro" id="IPR002035">
    <property type="entry name" value="VWF_A"/>
</dbReference>
<keyword evidence="7 10" id="KW-0067">ATP-binding</keyword>
<dbReference type="GO" id="GO:0005730">
    <property type="term" value="C:nucleolus"/>
    <property type="evidence" value="ECO:0007669"/>
    <property type="project" value="UniProtKB-SubCell"/>
</dbReference>
<evidence type="ECO:0000313" key="14">
    <source>
        <dbReference type="Proteomes" id="UP000267821"/>
    </source>
</evidence>
<evidence type="ECO:0000256" key="2">
    <source>
        <dbReference type="ARBA" id="ARBA00004642"/>
    </source>
</evidence>
<protein>
    <recommendedName>
        <fullName evidence="4 10">Midasin</fullName>
    </recommendedName>
</protein>
<dbReference type="FunCoup" id="A0A3N4LKM9">
    <property type="interactions" value="845"/>
</dbReference>
<gene>
    <name evidence="13" type="ORF">L211DRAFT_811042</name>
</gene>
<dbReference type="GO" id="GO:0005524">
    <property type="term" value="F:ATP binding"/>
    <property type="evidence" value="ECO:0007669"/>
    <property type="project" value="UniProtKB-KW"/>
</dbReference>
<feature type="compositionally biased region" description="Acidic residues" evidence="11">
    <location>
        <begin position="3197"/>
        <end position="3207"/>
    </location>
</feature>
<dbReference type="STRING" id="1051890.A0A3N4LKM9"/>
<evidence type="ECO:0000256" key="5">
    <source>
        <dbReference type="ARBA" id="ARBA00022553"/>
    </source>
</evidence>
<feature type="region of interest" description="Disordered" evidence="11">
    <location>
        <begin position="4499"/>
        <end position="4518"/>
    </location>
</feature>
<evidence type="ECO:0000256" key="8">
    <source>
        <dbReference type="ARBA" id="ARBA00023186"/>
    </source>
</evidence>
<evidence type="ECO:0000259" key="12">
    <source>
        <dbReference type="PROSITE" id="PS50234"/>
    </source>
</evidence>
<dbReference type="Pfam" id="PF21108">
    <property type="entry name" value="MDN1_4th"/>
    <property type="match status" value="1"/>
</dbReference>
<name>A0A3N4LKM9_9PEZI</name>
<evidence type="ECO:0000256" key="10">
    <source>
        <dbReference type="PIRNR" id="PIRNR010340"/>
    </source>
</evidence>
<dbReference type="SUPFAM" id="SSF52540">
    <property type="entry name" value="P-loop containing nucleoside triphosphate hydrolases"/>
    <property type="match status" value="7"/>
</dbReference>
<dbReference type="InterPro" id="IPR048617">
    <property type="entry name" value="MDN1_AAA_lid_4"/>
</dbReference>
<evidence type="ECO:0000313" key="13">
    <source>
        <dbReference type="EMBL" id="RPB22298.1"/>
    </source>
</evidence>
<comment type="subcellular location">
    <subcellularLocation>
        <location evidence="1">Nucleus</location>
        <location evidence="1">Nucleolus</location>
    </subcellularLocation>
    <subcellularLocation>
        <location evidence="2">Nucleus</location>
        <location evidence="2">Nucleoplasm</location>
    </subcellularLocation>
</comment>
<feature type="compositionally biased region" description="Basic and acidic residues" evidence="11">
    <location>
        <begin position="4264"/>
        <end position="4274"/>
    </location>
</feature>
<dbReference type="PANTHER" id="PTHR48103">
    <property type="entry name" value="MIDASIN-RELATED"/>
    <property type="match status" value="1"/>
</dbReference>
<dbReference type="FunFam" id="3.40.50.300:FF:000142">
    <property type="entry name" value="Midasin"/>
    <property type="match status" value="1"/>
</dbReference>
<dbReference type="CDD" id="cd00009">
    <property type="entry name" value="AAA"/>
    <property type="match status" value="2"/>
</dbReference>
<dbReference type="GO" id="GO:0000055">
    <property type="term" value="P:ribosomal large subunit export from nucleus"/>
    <property type="evidence" value="ECO:0007669"/>
    <property type="project" value="TreeGrafter"/>
</dbReference>
<evidence type="ECO:0000256" key="11">
    <source>
        <dbReference type="SAM" id="MobiDB-lite"/>
    </source>
</evidence>
<dbReference type="InterPro" id="IPR003593">
    <property type="entry name" value="AAA+_ATPase"/>
</dbReference>
<feature type="region of interest" description="Disordered" evidence="11">
    <location>
        <begin position="3197"/>
        <end position="3217"/>
    </location>
</feature>
<organism evidence="13 14">
    <name type="scientific">Terfezia boudieri ATCC MYA-4762</name>
    <dbReference type="NCBI Taxonomy" id="1051890"/>
    <lineage>
        <taxon>Eukaryota</taxon>
        <taxon>Fungi</taxon>
        <taxon>Dikarya</taxon>
        <taxon>Ascomycota</taxon>
        <taxon>Pezizomycotina</taxon>
        <taxon>Pezizomycetes</taxon>
        <taxon>Pezizales</taxon>
        <taxon>Pezizaceae</taxon>
        <taxon>Terfezia</taxon>
    </lineage>
</organism>
<proteinExistence type="inferred from homology"/>
<dbReference type="PIRSF" id="PIRSF010340">
    <property type="entry name" value="Midasin"/>
    <property type="match status" value="1"/>
</dbReference>
<dbReference type="InterPro" id="IPR012099">
    <property type="entry name" value="Midasin"/>
</dbReference>
<feature type="region of interest" description="Disordered" evidence="11">
    <location>
        <begin position="4089"/>
        <end position="4489"/>
    </location>
</feature>
<dbReference type="Gene3D" id="3.40.50.300">
    <property type="entry name" value="P-loop containing nucleotide triphosphate hydrolases"/>
    <property type="match status" value="6"/>
</dbReference>
<dbReference type="GO" id="GO:0000027">
    <property type="term" value="P:ribosomal large subunit assembly"/>
    <property type="evidence" value="ECO:0007669"/>
    <property type="project" value="InterPro"/>
</dbReference>
<feature type="compositionally biased region" description="Basic and acidic residues" evidence="11">
    <location>
        <begin position="4499"/>
        <end position="4513"/>
    </location>
</feature>
<feature type="compositionally biased region" description="Basic and acidic residues" evidence="11">
    <location>
        <begin position="4464"/>
        <end position="4489"/>
    </location>
</feature>
<dbReference type="Pfam" id="PF17867">
    <property type="entry name" value="AAA_lid_7"/>
    <property type="match status" value="3"/>
</dbReference>
<feature type="compositionally biased region" description="Basic and acidic residues" evidence="11">
    <location>
        <begin position="4319"/>
        <end position="4336"/>
    </location>
</feature>
<keyword evidence="9 10" id="KW-0539">Nucleus</keyword>
<dbReference type="InterPro" id="IPR011704">
    <property type="entry name" value="ATPase_dyneun-rel_AAA"/>
</dbReference>
<dbReference type="Pfam" id="PF07728">
    <property type="entry name" value="AAA_5"/>
    <property type="match status" value="8"/>
</dbReference>
<feature type="compositionally biased region" description="Acidic residues" evidence="11">
    <location>
        <begin position="4306"/>
        <end position="4318"/>
    </location>
</feature>
<comment type="similarity">
    <text evidence="3 10">Belongs to the midasin family.</text>
</comment>
<feature type="compositionally biased region" description="Acidic residues" evidence="11">
    <location>
        <begin position="4146"/>
        <end position="4159"/>
    </location>
</feature>
<evidence type="ECO:0000256" key="4">
    <source>
        <dbReference type="ARBA" id="ARBA00017143"/>
    </source>
</evidence>
<evidence type="ECO:0000256" key="3">
    <source>
        <dbReference type="ARBA" id="ARBA00007188"/>
    </source>
</evidence>
<feature type="compositionally biased region" description="Acidic residues" evidence="11">
    <location>
        <begin position="4252"/>
        <end position="4263"/>
    </location>
</feature>
<dbReference type="FunFam" id="3.40.50.300:FF:000712">
    <property type="entry name" value="Midasin"/>
    <property type="match status" value="1"/>
</dbReference>